<proteinExistence type="predicted"/>
<dbReference type="InterPro" id="IPR036875">
    <property type="entry name" value="Znf_CCHC_sf"/>
</dbReference>
<dbReference type="GO" id="GO:0071039">
    <property type="term" value="P:nuclear polyadenylation-dependent CUT catabolic process"/>
    <property type="evidence" value="ECO:0007669"/>
    <property type="project" value="TreeGrafter"/>
</dbReference>
<feature type="domain" description="CCHC-type" evidence="10">
    <location>
        <begin position="68"/>
        <end position="83"/>
    </location>
</feature>
<dbReference type="GO" id="GO:0008270">
    <property type="term" value="F:zinc ion binding"/>
    <property type="evidence" value="ECO:0007669"/>
    <property type="project" value="UniProtKB-KW"/>
</dbReference>
<evidence type="ECO:0000256" key="4">
    <source>
        <dbReference type="ARBA" id="ARBA00022771"/>
    </source>
</evidence>
<keyword evidence="4 9" id="KW-0863">Zinc-finger</keyword>
<dbReference type="PROSITE" id="PS50158">
    <property type="entry name" value="ZF_CCHC"/>
    <property type="match status" value="1"/>
</dbReference>
<reference evidence="11" key="2">
    <citation type="submission" date="2025-09" db="UniProtKB">
        <authorList>
            <consortium name="Ensembl"/>
        </authorList>
    </citation>
    <scope>IDENTIFICATION</scope>
</reference>
<keyword evidence="12" id="KW-1185">Reference proteome</keyword>
<keyword evidence="2" id="KW-0479">Metal-binding</keyword>
<dbReference type="Gene3D" id="4.10.60.10">
    <property type="entry name" value="Zinc finger, CCHC-type"/>
    <property type="match status" value="1"/>
</dbReference>
<evidence type="ECO:0000256" key="5">
    <source>
        <dbReference type="ARBA" id="ARBA00022833"/>
    </source>
</evidence>
<evidence type="ECO:0000256" key="6">
    <source>
        <dbReference type="ARBA" id="ARBA00023242"/>
    </source>
</evidence>
<dbReference type="GeneTree" id="ENSGT00940000169057"/>
<accession>A0A3B5L482</accession>
<comment type="subcellular location">
    <subcellularLocation>
        <location evidence="1">Nucleus</location>
    </subcellularLocation>
</comment>
<name>A0A3B5L482_9TELE</name>
<dbReference type="GO" id="GO:0071035">
    <property type="term" value="P:nuclear polyadenylation-dependent rRNA catabolic process"/>
    <property type="evidence" value="ECO:0007669"/>
    <property type="project" value="TreeGrafter"/>
</dbReference>
<evidence type="ECO:0000256" key="1">
    <source>
        <dbReference type="ARBA" id="ARBA00004123"/>
    </source>
</evidence>
<dbReference type="SUPFAM" id="SSF57756">
    <property type="entry name" value="Retrovirus zinc finger-like domains"/>
    <property type="match status" value="1"/>
</dbReference>
<evidence type="ECO:0000256" key="2">
    <source>
        <dbReference type="ARBA" id="ARBA00022723"/>
    </source>
</evidence>
<dbReference type="GO" id="GO:0003723">
    <property type="term" value="F:RNA binding"/>
    <property type="evidence" value="ECO:0007669"/>
    <property type="project" value="TreeGrafter"/>
</dbReference>
<evidence type="ECO:0000256" key="8">
    <source>
        <dbReference type="ARBA" id="ARBA00043023"/>
    </source>
</evidence>
<dbReference type="GO" id="GO:0071031">
    <property type="term" value="P:nuclear mRNA surveillance of mRNA 3'-end processing"/>
    <property type="evidence" value="ECO:0007669"/>
    <property type="project" value="TreeGrafter"/>
</dbReference>
<protein>
    <recommendedName>
        <fullName evidence="7">Zinc finger CCHC domain-containing protein 7</fullName>
    </recommendedName>
    <alternativeName>
        <fullName evidence="8">TRAMP-like complex RNA-binding factor ZCCHC7</fullName>
    </alternativeName>
</protein>
<evidence type="ECO:0000313" key="12">
    <source>
        <dbReference type="Proteomes" id="UP000261380"/>
    </source>
</evidence>
<dbReference type="InterPro" id="IPR001878">
    <property type="entry name" value="Znf_CCHC"/>
</dbReference>
<dbReference type="GO" id="GO:0071036">
    <property type="term" value="P:nuclear polyadenylation-dependent snoRNA catabolic process"/>
    <property type="evidence" value="ECO:0007669"/>
    <property type="project" value="TreeGrafter"/>
</dbReference>
<dbReference type="Ensembl" id="ENSXCOT00000002609.1">
    <property type="protein sequence ID" value="ENSXCOP00000002574.1"/>
    <property type="gene ID" value="ENSXCOG00000002061.1"/>
</dbReference>
<reference evidence="11" key="1">
    <citation type="submission" date="2025-08" db="UniProtKB">
        <authorList>
            <consortium name="Ensembl"/>
        </authorList>
    </citation>
    <scope>IDENTIFICATION</scope>
</reference>
<dbReference type="GO" id="GO:0071037">
    <property type="term" value="P:nuclear polyadenylation-dependent snRNA catabolic process"/>
    <property type="evidence" value="ECO:0007669"/>
    <property type="project" value="TreeGrafter"/>
</dbReference>
<evidence type="ECO:0000256" key="7">
    <source>
        <dbReference type="ARBA" id="ARBA00041190"/>
    </source>
</evidence>
<organism evidence="11 12">
    <name type="scientific">Xiphophorus couchianus</name>
    <name type="common">Monterrey platyfish</name>
    <dbReference type="NCBI Taxonomy" id="32473"/>
    <lineage>
        <taxon>Eukaryota</taxon>
        <taxon>Metazoa</taxon>
        <taxon>Chordata</taxon>
        <taxon>Craniata</taxon>
        <taxon>Vertebrata</taxon>
        <taxon>Euteleostomi</taxon>
        <taxon>Actinopterygii</taxon>
        <taxon>Neopterygii</taxon>
        <taxon>Teleostei</taxon>
        <taxon>Neoteleostei</taxon>
        <taxon>Acanthomorphata</taxon>
        <taxon>Ovalentaria</taxon>
        <taxon>Atherinomorphae</taxon>
        <taxon>Cyprinodontiformes</taxon>
        <taxon>Poeciliidae</taxon>
        <taxon>Poeciliinae</taxon>
        <taxon>Xiphophorus</taxon>
    </lineage>
</organism>
<dbReference type="GO" id="GO:0071038">
    <property type="term" value="P:TRAMP-dependent tRNA surveillance pathway"/>
    <property type="evidence" value="ECO:0007669"/>
    <property type="project" value="TreeGrafter"/>
</dbReference>
<evidence type="ECO:0000259" key="10">
    <source>
        <dbReference type="PROSITE" id="PS50158"/>
    </source>
</evidence>
<evidence type="ECO:0000313" key="11">
    <source>
        <dbReference type="Ensembl" id="ENSXCOP00000002574.1"/>
    </source>
</evidence>
<dbReference type="InterPro" id="IPR051644">
    <property type="entry name" value="TRAMP_AT-DNA-binding"/>
</dbReference>
<keyword evidence="5" id="KW-0862">Zinc</keyword>
<dbReference type="GO" id="GO:0031499">
    <property type="term" value="C:TRAMP complex"/>
    <property type="evidence" value="ECO:0007669"/>
    <property type="project" value="TreeGrafter"/>
</dbReference>
<dbReference type="PANTHER" id="PTHR46543:SF1">
    <property type="entry name" value="ZINC FINGER CCHC DOMAIN-CONTAINING PROTEIN 7"/>
    <property type="match status" value="1"/>
</dbReference>
<evidence type="ECO:0000256" key="9">
    <source>
        <dbReference type="PROSITE-ProRule" id="PRU00047"/>
    </source>
</evidence>
<keyword evidence="3" id="KW-0677">Repeat</keyword>
<dbReference type="Proteomes" id="UP000261380">
    <property type="component" value="Unplaced"/>
</dbReference>
<keyword evidence="6" id="KW-0539">Nucleus</keyword>
<dbReference type="PANTHER" id="PTHR46543">
    <property type="entry name" value="ZINC FINGER CCHC DOMAIN-CONTAINING PROTEIN 7"/>
    <property type="match status" value="1"/>
</dbReference>
<dbReference type="AlphaFoldDB" id="A0A3B5L482"/>
<evidence type="ECO:0000256" key="3">
    <source>
        <dbReference type="ARBA" id="ARBA00022737"/>
    </source>
</evidence>
<dbReference type="STRING" id="32473.ENSXCOP00000002574"/>
<sequence length="144" mass="16033">TSSQTDFICCKQFGSFNIQYGGTQSLGSRYFMAGRSSLCNICSRMGHVARSCYFHKVQLKSPQKSPTCVLCGVQGHVQRDCPSRPCSTCGLPSHGLNPCRVPPVWKQHCQRCGVTGHLFDVSLSRETKGRKRLVLVLRNMIDFC</sequence>
<dbReference type="Pfam" id="PF00098">
    <property type="entry name" value="zf-CCHC"/>
    <property type="match status" value="1"/>
</dbReference>
<dbReference type="SMART" id="SM00343">
    <property type="entry name" value="ZnF_C2HC"/>
    <property type="match status" value="3"/>
</dbReference>